<evidence type="ECO:0000256" key="1">
    <source>
        <dbReference type="ARBA" id="ARBA00001947"/>
    </source>
</evidence>
<dbReference type="PANTHER" id="PTHR46986:SF1">
    <property type="entry name" value="ENDORIBONUCLEASE YBEY, CHLOROPLASTIC"/>
    <property type="match status" value="1"/>
</dbReference>
<keyword evidence="4" id="KW-0479">Metal-binding</keyword>
<dbReference type="EMBL" id="FPHJ01000061">
    <property type="protein sequence ID" value="SFV68212.1"/>
    <property type="molecule type" value="Genomic_DNA"/>
</dbReference>
<keyword evidence="5" id="KW-0255">Endonuclease</keyword>
<reference evidence="8" key="1">
    <citation type="submission" date="2016-10" db="EMBL/GenBank/DDBJ databases">
        <authorList>
            <person name="de Groot N.N."/>
        </authorList>
    </citation>
    <scope>NUCLEOTIDE SEQUENCE</scope>
</reference>
<gene>
    <name evidence="8" type="ORF">MNB_SUP05-5-991</name>
</gene>
<dbReference type="PANTHER" id="PTHR46986">
    <property type="entry name" value="ENDORIBONUCLEASE YBEY, CHLOROPLASTIC"/>
    <property type="match status" value="1"/>
</dbReference>
<evidence type="ECO:0000256" key="7">
    <source>
        <dbReference type="ARBA" id="ARBA00022833"/>
    </source>
</evidence>
<dbReference type="PROSITE" id="PS01306">
    <property type="entry name" value="UPF0054"/>
    <property type="match status" value="1"/>
</dbReference>
<dbReference type="GO" id="GO:0004222">
    <property type="term" value="F:metalloendopeptidase activity"/>
    <property type="evidence" value="ECO:0007669"/>
    <property type="project" value="InterPro"/>
</dbReference>
<dbReference type="GO" id="GO:0004519">
    <property type="term" value="F:endonuclease activity"/>
    <property type="evidence" value="ECO:0007669"/>
    <property type="project" value="UniProtKB-KW"/>
</dbReference>
<sequence>MLNIQKTITLDIDEIKIHHWVETVLINRNKQNSEITLRFVDIVEIQQLNHTYRNKNQPTNVLSFPSDLPSEIKSNFLGDIVICNEVVIKEAKQQQKTNEAHFAHMIIHGVLHLLGFDHIKEAEAEEMENLEIELLKQLNFQNPY</sequence>
<comment type="similarity">
    <text evidence="2">Belongs to the endoribonuclease YbeY family.</text>
</comment>
<dbReference type="GO" id="GO:0006364">
    <property type="term" value="P:rRNA processing"/>
    <property type="evidence" value="ECO:0007669"/>
    <property type="project" value="InterPro"/>
</dbReference>
<dbReference type="Gene3D" id="3.40.390.30">
    <property type="entry name" value="Metalloproteases ('zincins'), catalytic domain"/>
    <property type="match status" value="1"/>
</dbReference>
<dbReference type="Pfam" id="PF02130">
    <property type="entry name" value="YbeY"/>
    <property type="match status" value="1"/>
</dbReference>
<dbReference type="InterPro" id="IPR020549">
    <property type="entry name" value="YbeY_CS"/>
</dbReference>
<protein>
    <submittedName>
        <fullName evidence="8">Metal-dependent hydrolase YbeY, involved in rRNA and/or ribosome maturation and assembly</fullName>
    </submittedName>
</protein>
<keyword evidence="3" id="KW-0540">Nuclease</keyword>
<evidence type="ECO:0000256" key="4">
    <source>
        <dbReference type="ARBA" id="ARBA00022723"/>
    </source>
</evidence>
<dbReference type="AlphaFoldDB" id="A0A1W1CR80"/>
<comment type="cofactor">
    <cofactor evidence="1">
        <name>Zn(2+)</name>
        <dbReference type="ChEBI" id="CHEBI:29105"/>
    </cofactor>
</comment>
<keyword evidence="7" id="KW-0862">Zinc</keyword>
<evidence type="ECO:0000313" key="8">
    <source>
        <dbReference type="EMBL" id="SFV68212.1"/>
    </source>
</evidence>
<evidence type="ECO:0000256" key="2">
    <source>
        <dbReference type="ARBA" id="ARBA00010875"/>
    </source>
</evidence>
<evidence type="ECO:0000256" key="6">
    <source>
        <dbReference type="ARBA" id="ARBA00022801"/>
    </source>
</evidence>
<dbReference type="InterPro" id="IPR023091">
    <property type="entry name" value="MetalPrtase_cat_dom_sf_prd"/>
</dbReference>
<proteinExistence type="inferred from homology"/>
<dbReference type="SUPFAM" id="SSF55486">
    <property type="entry name" value="Metalloproteases ('zincins'), catalytic domain"/>
    <property type="match status" value="1"/>
</dbReference>
<evidence type="ECO:0000256" key="3">
    <source>
        <dbReference type="ARBA" id="ARBA00022722"/>
    </source>
</evidence>
<name>A0A1W1CR80_9ZZZZ</name>
<accession>A0A1W1CR80</accession>
<dbReference type="HAMAP" id="MF_00009">
    <property type="entry name" value="Endoribonucl_YbeY"/>
    <property type="match status" value="1"/>
</dbReference>
<evidence type="ECO:0000256" key="5">
    <source>
        <dbReference type="ARBA" id="ARBA00022759"/>
    </source>
</evidence>
<dbReference type="NCBIfam" id="TIGR00043">
    <property type="entry name" value="rRNA maturation RNase YbeY"/>
    <property type="match status" value="1"/>
</dbReference>
<keyword evidence="6 8" id="KW-0378">Hydrolase</keyword>
<dbReference type="GO" id="GO:0046872">
    <property type="term" value="F:metal ion binding"/>
    <property type="evidence" value="ECO:0007669"/>
    <property type="project" value="UniProtKB-KW"/>
</dbReference>
<dbReference type="InterPro" id="IPR002036">
    <property type="entry name" value="YbeY"/>
</dbReference>
<organism evidence="8">
    <name type="scientific">hydrothermal vent metagenome</name>
    <dbReference type="NCBI Taxonomy" id="652676"/>
    <lineage>
        <taxon>unclassified sequences</taxon>
        <taxon>metagenomes</taxon>
        <taxon>ecological metagenomes</taxon>
    </lineage>
</organism>